<dbReference type="SUPFAM" id="SSF49695">
    <property type="entry name" value="gamma-Crystallin-like"/>
    <property type="match status" value="1"/>
</dbReference>
<reference evidence="1 2" key="1">
    <citation type="submission" date="2020-02" db="EMBL/GenBank/DDBJ databases">
        <title>Whole-genome analyses of novel actinobacteria.</title>
        <authorList>
            <person name="Sahin N."/>
            <person name="Tokatli A."/>
        </authorList>
    </citation>
    <scope>NUCLEOTIDE SEQUENCE [LARGE SCALE GENOMIC DNA]</scope>
    <source>
        <strain evidence="1 2">YC419</strain>
    </source>
</reference>
<dbReference type="Pfam" id="PF03995">
    <property type="entry name" value="Inhibitor_I36"/>
    <property type="match status" value="1"/>
</dbReference>
<dbReference type="InterPro" id="IPR011024">
    <property type="entry name" value="G_crystallin-like"/>
</dbReference>
<organism evidence="1 2">
    <name type="scientific">Streptomyces ureilyticus</name>
    <dbReference type="NCBI Taxonomy" id="1775131"/>
    <lineage>
        <taxon>Bacteria</taxon>
        <taxon>Bacillati</taxon>
        <taxon>Actinomycetota</taxon>
        <taxon>Actinomycetes</taxon>
        <taxon>Kitasatosporales</taxon>
        <taxon>Streptomycetaceae</taxon>
        <taxon>Streptomyces</taxon>
    </lineage>
</organism>
<evidence type="ECO:0000313" key="1">
    <source>
        <dbReference type="EMBL" id="NGO46963.1"/>
    </source>
</evidence>
<accession>A0ABX0DYE0</accession>
<evidence type="ECO:0000313" key="2">
    <source>
        <dbReference type="Proteomes" id="UP001518140"/>
    </source>
</evidence>
<keyword evidence="2" id="KW-1185">Reference proteome</keyword>
<sequence length="147" mass="16415">MAILTRKAEIHAQETDEEGWNEMKTNLITSVMVGACLTAATIITGGTPAAADAEDCPKGDVCIWGDSNFEGQYVFTPQTTRSDVGDYMRDKVTSIWNRSDRQIYLWTEQGFTGRLMGYLPPGEWVANFSSSNNDRLSSWCTRLKCNE</sequence>
<proteinExistence type="predicted"/>
<dbReference type="Proteomes" id="UP001518140">
    <property type="component" value="Unassembled WGS sequence"/>
</dbReference>
<dbReference type="EMBL" id="JAAKZX010000153">
    <property type="protein sequence ID" value="NGO46963.1"/>
    <property type="molecule type" value="Genomic_DNA"/>
</dbReference>
<name>A0ABX0DYE0_9ACTN</name>
<protein>
    <submittedName>
        <fullName evidence="1">Peptidase inhibitor family I36 protein</fullName>
    </submittedName>
</protein>
<gene>
    <name evidence="1" type="ORF">G6048_34290</name>
</gene>
<dbReference type="Gene3D" id="2.60.20.10">
    <property type="entry name" value="Crystallins"/>
    <property type="match status" value="1"/>
</dbReference>
<comment type="caution">
    <text evidence="1">The sequence shown here is derived from an EMBL/GenBank/DDBJ whole genome shotgun (WGS) entry which is preliminary data.</text>
</comment>